<sequence>MAKTVVWGISGGRSWLTGGKISYDEAWVHHIMHDPITGKILYGLDYENRFSCFAAVKGNKENKEVEGLDWKVHEDRFVYMWEQFRAGNYKEATNHWNRFTPHRQADFLRERRSLNYLDNWLQKLQTP</sequence>
<organism evidence="1">
    <name type="scientific">marine sediment metagenome</name>
    <dbReference type="NCBI Taxonomy" id="412755"/>
    <lineage>
        <taxon>unclassified sequences</taxon>
        <taxon>metagenomes</taxon>
        <taxon>ecological metagenomes</taxon>
    </lineage>
</organism>
<accession>A0A0F9NHS9</accession>
<reference evidence="1" key="1">
    <citation type="journal article" date="2015" name="Nature">
        <title>Complex archaea that bridge the gap between prokaryotes and eukaryotes.</title>
        <authorList>
            <person name="Spang A."/>
            <person name="Saw J.H."/>
            <person name="Jorgensen S.L."/>
            <person name="Zaremba-Niedzwiedzka K."/>
            <person name="Martijn J."/>
            <person name="Lind A.E."/>
            <person name="van Eijk R."/>
            <person name="Schleper C."/>
            <person name="Guy L."/>
            <person name="Ettema T.J."/>
        </authorList>
    </citation>
    <scope>NUCLEOTIDE SEQUENCE</scope>
</reference>
<proteinExistence type="predicted"/>
<name>A0A0F9NHS9_9ZZZZ</name>
<protein>
    <submittedName>
        <fullName evidence="1">Uncharacterized protein</fullName>
    </submittedName>
</protein>
<evidence type="ECO:0000313" key="1">
    <source>
        <dbReference type="EMBL" id="KKN19070.1"/>
    </source>
</evidence>
<dbReference type="AlphaFoldDB" id="A0A0F9NHS9"/>
<gene>
    <name evidence="1" type="ORF">LCGC14_0949360</name>
</gene>
<dbReference type="EMBL" id="LAZR01003369">
    <property type="protein sequence ID" value="KKN19070.1"/>
    <property type="molecule type" value="Genomic_DNA"/>
</dbReference>
<comment type="caution">
    <text evidence="1">The sequence shown here is derived from an EMBL/GenBank/DDBJ whole genome shotgun (WGS) entry which is preliminary data.</text>
</comment>